<keyword evidence="3" id="KW-0812">Transmembrane</keyword>
<evidence type="ECO:0000313" key="5">
    <source>
        <dbReference type="EMBL" id="GIQ70490.1"/>
    </source>
</evidence>
<dbReference type="GO" id="GO:0003677">
    <property type="term" value="F:DNA binding"/>
    <property type="evidence" value="ECO:0007669"/>
    <property type="project" value="UniProtKB-UniRule"/>
</dbReference>
<evidence type="ECO:0000256" key="1">
    <source>
        <dbReference type="ARBA" id="ARBA00023125"/>
    </source>
</evidence>
<dbReference type="EMBL" id="BOVK01000049">
    <property type="protein sequence ID" value="GIQ70490.1"/>
    <property type="molecule type" value="Genomic_DNA"/>
</dbReference>
<dbReference type="RefSeq" id="WP_213413304.1">
    <property type="nucleotide sequence ID" value="NZ_BOVK01000049.1"/>
</dbReference>
<keyword evidence="6" id="KW-1185">Reference proteome</keyword>
<dbReference type="PANTHER" id="PTHR43479">
    <property type="entry name" value="ACREF/ENVCD OPERON REPRESSOR-RELATED"/>
    <property type="match status" value="1"/>
</dbReference>
<dbReference type="PROSITE" id="PS50977">
    <property type="entry name" value="HTH_TETR_2"/>
    <property type="match status" value="1"/>
</dbReference>
<feature type="DNA-binding region" description="H-T-H motif" evidence="2">
    <location>
        <begin position="29"/>
        <end position="48"/>
    </location>
</feature>
<dbReference type="InterPro" id="IPR009057">
    <property type="entry name" value="Homeodomain-like_sf"/>
</dbReference>
<dbReference type="AlphaFoldDB" id="A0A8J4M3V8"/>
<keyword evidence="3" id="KW-0472">Membrane</keyword>
<proteinExistence type="predicted"/>
<evidence type="ECO:0000256" key="2">
    <source>
        <dbReference type="PROSITE-ProRule" id="PRU00335"/>
    </source>
</evidence>
<dbReference type="InterPro" id="IPR039532">
    <property type="entry name" value="TetR_C_Firmicutes"/>
</dbReference>
<sequence>MDRRIYKTKRAIMEAFVGLLEEQEFEKITIQAIADRADVNRGTVYAHFTDKYDLLEQCMDTYLKLLYESCKPDEESSKTAPEALLLRTFEFLERHASVYSTLITSKGTSAFQNRMVEIMGENIKGQLSRRSLGTNIRPEILVHFLSVAIAGLVEWWIVKGLPYTPSEMVDQLMLIMERNLNVRG</sequence>
<dbReference type="Gene3D" id="1.10.357.10">
    <property type="entry name" value="Tetracycline Repressor, domain 2"/>
    <property type="match status" value="1"/>
</dbReference>
<gene>
    <name evidence="5" type="ORF">XYCOK13_33140</name>
</gene>
<keyword evidence="3" id="KW-1133">Transmembrane helix</keyword>
<evidence type="ECO:0000259" key="4">
    <source>
        <dbReference type="PROSITE" id="PS50977"/>
    </source>
</evidence>
<reference evidence="5" key="1">
    <citation type="submission" date="2021-04" db="EMBL/GenBank/DDBJ databases">
        <title>Draft genome sequence of Xylanibacillus composti strain K13.</title>
        <authorList>
            <person name="Uke A."/>
            <person name="Chhe C."/>
            <person name="Baramee S."/>
            <person name="Kosugi A."/>
        </authorList>
    </citation>
    <scope>NUCLEOTIDE SEQUENCE</scope>
    <source>
        <strain evidence="5">K13</strain>
    </source>
</reference>
<organism evidence="5 6">
    <name type="scientific">Xylanibacillus composti</name>
    <dbReference type="NCBI Taxonomy" id="1572762"/>
    <lineage>
        <taxon>Bacteria</taxon>
        <taxon>Bacillati</taxon>
        <taxon>Bacillota</taxon>
        <taxon>Bacilli</taxon>
        <taxon>Bacillales</taxon>
        <taxon>Paenibacillaceae</taxon>
        <taxon>Xylanibacillus</taxon>
    </lineage>
</organism>
<dbReference type="Proteomes" id="UP000677918">
    <property type="component" value="Unassembled WGS sequence"/>
</dbReference>
<evidence type="ECO:0000256" key="3">
    <source>
        <dbReference type="SAM" id="Phobius"/>
    </source>
</evidence>
<dbReference type="PRINTS" id="PR00455">
    <property type="entry name" value="HTHTETR"/>
</dbReference>
<accession>A0A8J4M3V8</accession>
<feature type="transmembrane region" description="Helical" evidence="3">
    <location>
        <begin position="140"/>
        <end position="158"/>
    </location>
</feature>
<dbReference type="Pfam" id="PF00440">
    <property type="entry name" value="TetR_N"/>
    <property type="match status" value="1"/>
</dbReference>
<keyword evidence="1 2" id="KW-0238">DNA-binding</keyword>
<dbReference type="PANTHER" id="PTHR43479:SF7">
    <property type="entry name" value="TETR-FAMILY TRANSCRIPTIONAL REGULATOR"/>
    <property type="match status" value="1"/>
</dbReference>
<dbReference type="SUPFAM" id="SSF46689">
    <property type="entry name" value="Homeodomain-like"/>
    <property type="match status" value="1"/>
</dbReference>
<dbReference type="InterPro" id="IPR001647">
    <property type="entry name" value="HTH_TetR"/>
</dbReference>
<evidence type="ECO:0000313" key="6">
    <source>
        <dbReference type="Proteomes" id="UP000677918"/>
    </source>
</evidence>
<comment type="caution">
    <text evidence="5">The sequence shown here is derived from an EMBL/GenBank/DDBJ whole genome shotgun (WGS) entry which is preliminary data.</text>
</comment>
<feature type="domain" description="HTH tetR-type" evidence="4">
    <location>
        <begin position="6"/>
        <end position="66"/>
    </location>
</feature>
<name>A0A8J4M3V8_9BACL</name>
<protein>
    <submittedName>
        <fullName evidence="5">TetR family transcriptional regulator</fullName>
    </submittedName>
</protein>
<dbReference type="InterPro" id="IPR050624">
    <property type="entry name" value="HTH-type_Tx_Regulator"/>
</dbReference>
<dbReference type="Pfam" id="PF14278">
    <property type="entry name" value="TetR_C_8"/>
    <property type="match status" value="1"/>
</dbReference>